<dbReference type="AlphaFoldDB" id="A0AAF0FBL6"/>
<evidence type="ECO:0000256" key="1">
    <source>
        <dbReference type="SAM" id="MobiDB-lite"/>
    </source>
</evidence>
<gene>
    <name evidence="2" type="ORF">MPSI1_002151</name>
</gene>
<feature type="compositionally biased region" description="Low complexity" evidence="1">
    <location>
        <begin position="154"/>
        <end position="165"/>
    </location>
</feature>
<feature type="region of interest" description="Disordered" evidence="1">
    <location>
        <begin position="142"/>
        <end position="185"/>
    </location>
</feature>
<proteinExistence type="predicted"/>
<protein>
    <submittedName>
        <fullName evidence="2">Uncharacterized protein</fullName>
    </submittedName>
</protein>
<dbReference type="Proteomes" id="UP001214628">
    <property type="component" value="Chromosome 2"/>
</dbReference>
<feature type="compositionally biased region" description="Polar residues" evidence="1">
    <location>
        <begin position="168"/>
        <end position="185"/>
    </location>
</feature>
<organism evidence="2 3">
    <name type="scientific">Malassezia psittaci</name>
    <dbReference type="NCBI Taxonomy" id="1821823"/>
    <lineage>
        <taxon>Eukaryota</taxon>
        <taxon>Fungi</taxon>
        <taxon>Dikarya</taxon>
        <taxon>Basidiomycota</taxon>
        <taxon>Ustilaginomycotina</taxon>
        <taxon>Malasseziomycetes</taxon>
        <taxon>Malasseziales</taxon>
        <taxon>Malasseziaceae</taxon>
        <taxon>Malassezia</taxon>
    </lineage>
</organism>
<sequence>MGKNVVIDRTNIDYRQRAEWLLLAKEFRDQHPGGPELRTCLVLLDTPVETRKTHKSSIDKDTRERYEVGLVGQTDSRVLSMFQRTFARPETNKPEGYDCMIVLQGRTMPTDSKALHDYSLKLLNQLDHAPTLPRAGQIVYADQPFGSTRRRGRPPSSRPARATRPIRGSQSSSHAANSAYEQSMG</sequence>
<dbReference type="EMBL" id="CP118376">
    <property type="protein sequence ID" value="WFD43489.1"/>
    <property type="molecule type" value="Genomic_DNA"/>
</dbReference>
<accession>A0AAF0FBL6</accession>
<name>A0AAF0FBL6_9BASI</name>
<evidence type="ECO:0000313" key="3">
    <source>
        <dbReference type="Proteomes" id="UP001214628"/>
    </source>
</evidence>
<keyword evidence="3" id="KW-1185">Reference proteome</keyword>
<dbReference type="InterPro" id="IPR027417">
    <property type="entry name" value="P-loop_NTPase"/>
</dbReference>
<dbReference type="Gene3D" id="3.40.50.300">
    <property type="entry name" value="P-loop containing nucleotide triphosphate hydrolases"/>
    <property type="match status" value="1"/>
</dbReference>
<reference evidence="2" key="1">
    <citation type="submission" date="2023-02" db="EMBL/GenBank/DDBJ databases">
        <title>Mating type loci evolution in Malassezia.</title>
        <authorList>
            <person name="Coelho M.A."/>
        </authorList>
    </citation>
    <scope>NUCLEOTIDE SEQUENCE</scope>
    <source>
        <strain evidence="2">CBS 14136</strain>
    </source>
</reference>
<evidence type="ECO:0000313" key="2">
    <source>
        <dbReference type="EMBL" id="WFD43489.1"/>
    </source>
</evidence>